<keyword evidence="8" id="KW-1185">Reference proteome</keyword>
<dbReference type="EMBL" id="JAGSYN010000184">
    <property type="protein sequence ID" value="KAG7662140.1"/>
    <property type="molecule type" value="Genomic_DNA"/>
</dbReference>
<comment type="subunit">
    <text evidence="4">Component of the exocyst complex.</text>
</comment>
<dbReference type="AlphaFoldDB" id="A0A8J5QSX0"/>
<evidence type="ECO:0000256" key="5">
    <source>
        <dbReference type="SAM" id="Coils"/>
    </source>
</evidence>
<evidence type="ECO:0000256" key="1">
    <source>
        <dbReference type="ARBA" id="ARBA00010578"/>
    </source>
</evidence>
<reference evidence="7 8" key="1">
    <citation type="journal article" date="2021" name="DNA Res.">
        <title>Genome analysis of Candida subhashii reveals its hybrid nature and dual mitochondrial genome conformations.</title>
        <authorList>
            <person name="Mixao V."/>
            <person name="Hegedusova E."/>
            <person name="Saus E."/>
            <person name="Pryszcz L.P."/>
            <person name="Cillingova A."/>
            <person name="Nosek J."/>
            <person name="Gabaldon T."/>
        </authorList>
    </citation>
    <scope>NUCLEOTIDE SEQUENCE [LARGE SCALE GENOMIC DNA]</scope>
    <source>
        <strain evidence="7 8">CBS 10753</strain>
    </source>
</reference>
<evidence type="ECO:0000256" key="3">
    <source>
        <dbReference type="ARBA" id="ARBA00022483"/>
    </source>
</evidence>
<protein>
    <recommendedName>
        <fullName evidence="4">Exocyst complex component SEC5</fullName>
    </recommendedName>
</protein>
<keyword evidence="2 4" id="KW-0813">Transport</keyword>
<evidence type="ECO:0000256" key="4">
    <source>
        <dbReference type="RuleBase" id="RU365069"/>
    </source>
</evidence>
<dbReference type="OrthoDB" id="26242at2759"/>
<evidence type="ECO:0000259" key="6">
    <source>
        <dbReference type="Pfam" id="PF15469"/>
    </source>
</evidence>
<dbReference type="InterPro" id="IPR029175">
    <property type="entry name" value="EXOC2/Sec5"/>
</dbReference>
<keyword evidence="4" id="KW-0653">Protein transport</keyword>
<dbReference type="PANTHER" id="PTHR13043">
    <property type="entry name" value="EXOCYST COMPLEX COMPONENT SEC5"/>
    <property type="match status" value="1"/>
</dbReference>
<dbReference type="PANTHER" id="PTHR13043:SF1">
    <property type="entry name" value="EXOCYST COMPLEX COMPONENT 2"/>
    <property type="match status" value="1"/>
</dbReference>
<dbReference type="InterPro" id="IPR039481">
    <property type="entry name" value="EXOC2/Sec5_N_dom"/>
</dbReference>
<evidence type="ECO:0000313" key="7">
    <source>
        <dbReference type="EMBL" id="KAG7662140.1"/>
    </source>
</evidence>
<feature type="domain" description="Exocyst complex component EXOC2/Sec5 N-terminal" evidence="6">
    <location>
        <begin position="74"/>
        <end position="961"/>
    </location>
</feature>
<dbReference type="GO" id="GO:0015031">
    <property type="term" value="P:protein transport"/>
    <property type="evidence" value="ECO:0007669"/>
    <property type="project" value="UniProtKB-KW"/>
</dbReference>
<organism evidence="7 8">
    <name type="scientific">[Candida] subhashii</name>
    <dbReference type="NCBI Taxonomy" id="561895"/>
    <lineage>
        <taxon>Eukaryota</taxon>
        <taxon>Fungi</taxon>
        <taxon>Dikarya</taxon>
        <taxon>Ascomycota</taxon>
        <taxon>Saccharomycotina</taxon>
        <taxon>Pichiomycetes</taxon>
        <taxon>Debaryomycetaceae</taxon>
        <taxon>Spathaspora</taxon>
    </lineage>
</organism>
<dbReference type="GO" id="GO:0000145">
    <property type="term" value="C:exocyst"/>
    <property type="evidence" value="ECO:0007669"/>
    <property type="project" value="UniProtKB-UniRule"/>
</dbReference>
<dbReference type="GeneID" id="73471202"/>
<keyword evidence="5" id="KW-0175">Coiled coil</keyword>
<gene>
    <name evidence="7" type="ORF">J8A68_004402</name>
</gene>
<sequence>MNRDIDDACLMSFYGVKTLTPKKLSHLNITEIDYPDIDEISKLSVEEQFTILNQLVNPNQQEKVNLNLTDRDVEDPLKGQGTNVVMDLIQKGIITSPRDPTVKSYLIGSQSFNSQKYLTTIHHDTPIQQLNFSLNFLEDNIHSHTNELKGAIDQNFIRFINCKKAIDDVLVEFKNSKTKAQKERDNARVFNPEKHAIRATTGKGELGLVQELEGAINNMNTTTSLMIRPISDKKNKEIKLYNMINFIKENKFFFDLPGILINSLSNHNNEKLIDDYNEFLIQKRKFFENLESQQNANLIKFTKEKNEEAIKEWEQEKQIKITILSKVFKEIDEIRGQFSKRTYKELLTLDNDALSDTFKENSKFISLIDNLSKLNPSTQTNPISEFLAKQIDTISKNFEYKVSKFDNKFLLMQSKLLDYINSLNKNRQSGSHINYISEKYKNYRDEVTDAKTSDERITIIQEAFGNSDSLDLPLVNETWLVLYNFIDFLDHLLLNNLNKCLSNYQYYAKQRGIDPECKIRDSIIDLINKVVLLLATLFDDDESNNSNNQLESSPRFYKQFVPYYTNSLSAIYHLTKINTKLNRIFTSFGQNVGTIGNLTKYPDTNKTLKSLKSYSSKINQKIIEAICAVWVNDCSQFYDIEDWKTEEEIALHTINDSVAKYTKFVSIIEYYQMYVIINIAGLIFQKEKQQDQQSEFKIVSAHPSKRILVSIEIQFMRSLNILVDSVMKKYNIERSLVPQNMLEENCDVEIFKILTVNNLDRLSSQIFPRLIRKFDQLYLKDLQKQNLKLFADIDKANITIIDDILTNEKLYINTQINNFFNTKFEPKELRIDGFIYKILVHFVKLINKIKPLTALAIFVKIINELQLSLIKTILDNLRKFEISSIALVNLKLDATFLLKVFDNSRNLKLNENCSKIIQILLNTIDEQYEQFGKNAFSYSQEQFQLVLQDNLNSSSSEFSCF</sequence>
<dbReference type="GO" id="GO:0006893">
    <property type="term" value="P:Golgi to plasma membrane transport"/>
    <property type="evidence" value="ECO:0007669"/>
    <property type="project" value="UniProtKB-UniRule"/>
</dbReference>
<feature type="coiled-coil region" evidence="5">
    <location>
        <begin position="127"/>
        <end position="154"/>
    </location>
</feature>
<dbReference type="Pfam" id="PF15469">
    <property type="entry name" value="Sec5"/>
    <property type="match status" value="1"/>
</dbReference>
<name>A0A8J5QSX0_9ASCO</name>
<comment type="function">
    <text evidence="4">Component of the exocyst complex involved in the docking of exocytic vesicles with fusion sites on the plasma membrane.</text>
</comment>
<comment type="similarity">
    <text evidence="1 4">Belongs to the SEC5 family.</text>
</comment>
<dbReference type="GO" id="GO:0006887">
    <property type="term" value="P:exocytosis"/>
    <property type="evidence" value="ECO:0007669"/>
    <property type="project" value="UniProtKB-KW"/>
</dbReference>
<evidence type="ECO:0000313" key="8">
    <source>
        <dbReference type="Proteomes" id="UP000694255"/>
    </source>
</evidence>
<dbReference type="Proteomes" id="UP000694255">
    <property type="component" value="Unassembled WGS sequence"/>
</dbReference>
<proteinExistence type="inferred from homology"/>
<comment type="caution">
    <text evidence="7">The sequence shown here is derived from an EMBL/GenBank/DDBJ whole genome shotgun (WGS) entry which is preliminary data.</text>
</comment>
<keyword evidence="3 4" id="KW-0268">Exocytosis</keyword>
<evidence type="ECO:0000256" key="2">
    <source>
        <dbReference type="ARBA" id="ARBA00022448"/>
    </source>
</evidence>
<accession>A0A8J5QSX0</accession>
<dbReference type="RefSeq" id="XP_049262373.1">
    <property type="nucleotide sequence ID" value="XM_049408357.1"/>
</dbReference>